<dbReference type="InterPro" id="IPR000917">
    <property type="entry name" value="Sulfatase_N"/>
</dbReference>
<dbReference type="Gene3D" id="3.40.720.10">
    <property type="entry name" value="Alkaline Phosphatase, subunit A"/>
    <property type="match status" value="1"/>
</dbReference>
<organism evidence="10 11">
    <name type="scientific">Candidatus Bacteroides intestinipullorum</name>
    <dbReference type="NCBI Taxonomy" id="2838471"/>
    <lineage>
        <taxon>Bacteria</taxon>
        <taxon>Pseudomonadati</taxon>
        <taxon>Bacteroidota</taxon>
        <taxon>Bacteroidia</taxon>
        <taxon>Bacteroidales</taxon>
        <taxon>Bacteroidaceae</taxon>
        <taxon>Bacteroides</taxon>
    </lineage>
</organism>
<comment type="PTM">
    <text evidence="7">The conversion to 3-oxoalanine (also known as C-formylglycine, FGly), of a serine or cysteine residue in prokaryotes and of a cysteine residue in eukaryotes, is critical for catalytic activity.</text>
</comment>
<evidence type="ECO:0000256" key="6">
    <source>
        <dbReference type="ARBA" id="ARBA00022837"/>
    </source>
</evidence>
<comment type="similarity">
    <text evidence="2">Belongs to the sulfatase family.</text>
</comment>
<keyword evidence="3" id="KW-0479">Metal-binding</keyword>
<dbReference type="GO" id="GO:0004065">
    <property type="term" value="F:arylsulfatase activity"/>
    <property type="evidence" value="ECO:0007669"/>
    <property type="project" value="TreeGrafter"/>
</dbReference>
<dbReference type="CDD" id="cd16144">
    <property type="entry name" value="ARS_like"/>
    <property type="match status" value="1"/>
</dbReference>
<keyword evidence="4 8" id="KW-0732">Signal</keyword>
<dbReference type="InterPro" id="IPR050738">
    <property type="entry name" value="Sulfatase"/>
</dbReference>
<feature type="modified residue" description="3-oxoalanine (Ser)" evidence="7">
    <location>
        <position position="80"/>
    </location>
</feature>
<dbReference type="AlphaFoldDB" id="A0A9E2NNT6"/>
<reference evidence="10" key="1">
    <citation type="journal article" date="2021" name="PeerJ">
        <title>Extensive microbial diversity within the chicken gut microbiome revealed by metagenomics and culture.</title>
        <authorList>
            <person name="Gilroy R."/>
            <person name="Ravi A."/>
            <person name="Getino M."/>
            <person name="Pursley I."/>
            <person name="Horton D.L."/>
            <person name="Alikhan N.F."/>
            <person name="Baker D."/>
            <person name="Gharbi K."/>
            <person name="Hall N."/>
            <person name="Watson M."/>
            <person name="Adriaenssens E.M."/>
            <person name="Foster-Nyarko E."/>
            <person name="Jarju S."/>
            <person name="Secka A."/>
            <person name="Antonio M."/>
            <person name="Oren A."/>
            <person name="Chaudhuri R.R."/>
            <person name="La Ragione R."/>
            <person name="Hildebrand F."/>
            <person name="Pallen M.J."/>
        </authorList>
    </citation>
    <scope>NUCLEOTIDE SEQUENCE</scope>
    <source>
        <strain evidence="10">B3-3758</strain>
    </source>
</reference>
<evidence type="ECO:0000256" key="1">
    <source>
        <dbReference type="ARBA" id="ARBA00001913"/>
    </source>
</evidence>
<protein>
    <submittedName>
        <fullName evidence="10">Sulfatase</fullName>
    </submittedName>
</protein>
<name>A0A9E2NNT6_9BACE</name>
<dbReference type="PANTHER" id="PTHR42693">
    <property type="entry name" value="ARYLSULFATASE FAMILY MEMBER"/>
    <property type="match status" value="1"/>
</dbReference>
<dbReference type="SUPFAM" id="SSF53649">
    <property type="entry name" value="Alkaline phosphatase-like"/>
    <property type="match status" value="1"/>
</dbReference>
<comment type="caution">
    <text evidence="10">The sequence shown here is derived from an EMBL/GenBank/DDBJ whole genome shotgun (WGS) entry which is preliminary data.</text>
</comment>
<sequence>MKNIYTISGLMLATLAANAQESAQPNIILFLVDDMGWQDTSVPFYNNQQSPLNRRFHTPNMERLAQLGVRFTEAYACAISSPTRCSLMSGMNAARHRVTNWTLELNQQTDAASKTIKLPDWNYNGIQPDTARLINNATPITALPQILKENGYYTIHCGKAHFGARHTPGANPLSMGFDLNIGGGPNGAPGSYLGTKNFGEGTRFAVEGLEKYYGQDIFLTEALTREAIAALEHAEKIGKPFYLYMSHYAVHAPYDDDKRFSNSYRGRYDIQLNDTLNEREARYAALVEGMDKSLGDLLDYLEAHPETGQNTILLFMSDNGGQAVQGTRQGQANRDQNYPARAGKGSAFMGGVHEPMMVYWPGITQGGTVNDQRVMIEDFFPTILNMAGIEEYTTTQTLDGISFADVIKNADLRYERPIIWHFPNLWGETQNTEEGYGAYSSILQNDYHLIYTWEEQRHRLYNIREDIGEKVDLSDRMPEKVKELSRLLTEYLKERNAQRPVYRSSGKPIPYPDGSEK</sequence>
<dbReference type="Proteomes" id="UP000824236">
    <property type="component" value="Unassembled WGS sequence"/>
</dbReference>
<evidence type="ECO:0000256" key="8">
    <source>
        <dbReference type="SAM" id="SignalP"/>
    </source>
</evidence>
<proteinExistence type="inferred from homology"/>
<dbReference type="GO" id="GO:0046872">
    <property type="term" value="F:metal ion binding"/>
    <property type="evidence" value="ECO:0007669"/>
    <property type="project" value="UniProtKB-KW"/>
</dbReference>
<dbReference type="EMBL" id="JAHLFO010000107">
    <property type="protein sequence ID" value="MBU3814350.1"/>
    <property type="molecule type" value="Genomic_DNA"/>
</dbReference>
<keyword evidence="5" id="KW-0378">Hydrolase</keyword>
<dbReference type="InterPro" id="IPR017850">
    <property type="entry name" value="Alkaline_phosphatase_core_sf"/>
</dbReference>
<evidence type="ECO:0000256" key="3">
    <source>
        <dbReference type="ARBA" id="ARBA00022723"/>
    </source>
</evidence>
<dbReference type="Gene3D" id="3.30.1120.10">
    <property type="match status" value="1"/>
</dbReference>
<reference evidence="10" key="2">
    <citation type="submission" date="2021-04" db="EMBL/GenBank/DDBJ databases">
        <authorList>
            <person name="Gilroy R."/>
        </authorList>
    </citation>
    <scope>NUCLEOTIDE SEQUENCE</scope>
    <source>
        <strain evidence="10">B3-3758</strain>
    </source>
</reference>
<dbReference type="PANTHER" id="PTHR42693:SF42">
    <property type="entry name" value="ARYLSULFATASE G"/>
    <property type="match status" value="1"/>
</dbReference>
<evidence type="ECO:0000256" key="4">
    <source>
        <dbReference type="ARBA" id="ARBA00022729"/>
    </source>
</evidence>
<comment type="cofactor">
    <cofactor evidence="1">
        <name>Ca(2+)</name>
        <dbReference type="ChEBI" id="CHEBI:29108"/>
    </cofactor>
</comment>
<evidence type="ECO:0000259" key="9">
    <source>
        <dbReference type="Pfam" id="PF00884"/>
    </source>
</evidence>
<evidence type="ECO:0000256" key="2">
    <source>
        <dbReference type="ARBA" id="ARBA00008779"/>
    </source>
</evidence>
<accession>A0A9E2NNT6</accession>
<feature type="domain" description="Sulfatase N-terminal" evidence="9">
    <location>
        <begin position="25"/>
        <end position="389"/>
    </location>
</feature>
<evidence type="ECO:0000256" key="5">
    <source>
        <dbReference type="ARBA" id="ARBA00022801"/>
    </source>
</evidence>
<evidence type="ECO:0000256" key="7">
    <source>
        <dbReference type="PIRSR" id="PIRSR600917-52"/>
    </source>
</evidence>
<evidence type="ECO:0000313" key="11">
    <source>
        <dbReference type="Proteomes" id="UP000824236"/>
    </source>
</evidence>
<dbReference type="Pfam" id="PF00884">
    <property type="entry name" value="Sulfatase"/>
    <property type="match status" value="1"/>
</dbReference>
<feature type="signal peptide" evidence="8">
    <location>
        <begin position="1"/>
        <end position="19"/>
    </location>
</feature>
<keyword evidence="6" id="KW-0106">Calcium</keyword>
<feature type="chain" id="PRO_5039292070" evidence="8">
    <location>
        <begin position="20"/>
        <end position="517"/>
    </location>
</feature>
<evidence type="ECO:0000313" key="10">
    <source>
        <dbReference type="EMBL" id="MBU3814350.1"/>
    </source>
</evidence>
<gene>
    <name evidence="10" type="ORF">H9791_07560</name>
</gene>